<name>G0ER52_CUPNN</name>
<proteinExistence type="predicted"/>
<evidence type="ECO:0000313" key="3">
    <source>
        <dbReference type="EMBL" id="AEI76570.1"/>
    </source>
</evidence>
<organism evidence="3 4">
    <name type="scientific">Cupriavidus necator (strain ATCC 43291 / DSM 13513 / CCUG 52238 / LMG 8453 / N-1)</name>
    <name type="common">Ralstonia eutropha</name>
    <dbReference type="NCBI Taxonomy" id="1042878"/>
    <lineage>
        <taxon>Bacteria</taxon>
        <taxon>Pseudomonadati</taxon>
        <taxon>Pseudomonadota</taxon>
        <taxon>Betaproteobacteria</taxon>
        <taxon>Burkholderiales</taxon>
        <taxon>Burkholderiaceae</taxon>
        <taxon>Cupriavidus</taxon>
    </lineage>
</organism>
<keyword evidence="2" id="KW-0812">Transmembrane</keyword>
<evidence type="ECO:0000256" key="2">
    <source>
        <dbReference type="SAM" id="Phobius"/>
    </source>
</evidence>
<feature type="region of interest" description="Disordered" evidence="1">
    <location>
        <begin position="1"/>
        <end position="42"/>
    </location>
</feature>
<feature type="transmembrane region" description="Helical" evidence="2">
    <location>
        <begin position="71"/>
        <end position="90"/>
    </location>
</feature>
<reference evidence="3 4" key="1">
    <citation type="journal article" date="2011" name="J. Bacteriol.">
        <title>Complete genome sequence of the type strain Cupriavidus necator N-1.</title>
        <authorList>
            <person name="Poehlein A."/>
            <person name="Kusian B."/>
            <person name="Friedrich B."/>
            <person name="Daniel R."/>
            <person name="Bowien B."/>
        </authorList>
    </citation>
    <scope>NUCLEOTIDE SEQUENCE [LARGE SCALE GENOMIC DNA]</scope>
    <source>
        <strain evidence="4">ATCC 43291 / DSM 13513 / CCUG 52238 / LMG 8453 / N-1</strain>
    </source>
</reference>
<feature type="region of interest" description="Disordered" evidence="1">
    <location>
        <begin position="198"/>
        <end position="217"/>
    </location>
</feature>
<dbReference type="KEGG" id="cnc:CNE_1c12150"/>
<gene>
    <name evidence="3" type="ordered locus">CNE_1c12150</name>
</gene>
<feature type="transmembrane region" description="Helical" evidence="2">
    <location>
        <begin position="96"/>
        <end position="117"/>
    </location>
</feature>
<dbReference type="AlphaFoldDB" id="G0ER52"/>
<dbReference type="EMBL" id="CP002877">
    <property type="protein sequence ID" value="AEI76570.1"/>
    <property type="molecule type" value="Genomic_DNA"/>
</dbReference>
<dbReference type="Proteomes" id="UP000006798">
    <property type="component" value="Chromosome 1"/>
</dbReference>
<keyword evidence="2" id="KW-1133">Transmembrane helix</keyword>
<feature type="transmembrane region" description="Helical" evidence="2">
    <location>
        <begin position="159"/>
        <end position="183"/>
    </location>
</feature>
<evidence type="ECO:0000313" key="4">
    <source>
        <dbReference type="Proteomes" id="UP000006798"/>
    </source>
</evidence>
<dbReference type="HOGENOM" id="CLU_1270543_0_0_4"/>
<evidence type="ECO:0000256" key="1">
    <source>
        <dbReference type="SAM" id="MobiDB-lite"/>
    </source>
</evidence>
<sequence length="217" mass="24250">MAPLTRRTAGRPGPNNGRRLLSVTHRHSPRKPASPPPVPPEVWEKRDAFSRQRFEQLNGIVVETATDGIKFLATINLGGLGAVLAFMGSMKIVHPLLSWGGAAFMCGLFEVGAIYLYRYTYMAWLLDGWNEDYKKVLLGRWEWVRAIDRDERRQKQIDWGAYIAVLSLLLFLAGAWCAFQGAYDLSREAQAEKAAAIKQSKTSANKLDRRGPSGVSD</sequence>
<accession>G0ER52</accession>
<keyword evidence="2" id="KW-0472">Membrane</keyword>
<protein>
    <submittedName>
        <fullName evidence="3">Uncharacterized protein</fullName>
    </submittedName>
</protein>